<evidence type="ECO:0000256" key="5">
    <source>
        <dbReference type="ARBA" id="ARBA00023136"/>
    </source>
</evidence>
<evidence type="ECO:0000256" key="3">
    <source>
        <dbReference type="ARBA" id="ARBA00022692"/>
    </source>
</evidence>
<evidence type="ECO:0000256" key="7">
    <source>
        <dbReference type="ARBA" id="ARBA00041344"/>
    </source>
</evidence>
<comment type="subcellular location">
    <subcellularLocation>
        <location evidence="1">Membrane</location>
        <topology evidence="1">Multi-pass membrane protein</topology>
    </subcellularLocation>
</comment>
<evidence type="ECO:0000256" key="1">
    <source>
        <dbReference type="ARBA" id="ARBA00004141"/>
    </source>
</evidence>
<evidence type="ECO:0000313" key="10">
    <source>
        <dbReference type="Proteomes" id="UP001497497"/>
    </source>
</evidence>
<feature type="compositionally biased region" description="Polar residues" evidence="8">
    <location>
        <begin position="26"/>
        <end position="36"/>
    </location>
</feature>
<keyword evidence="10" id="KW-1185">Reference proteome</keyword>
<evidence type="ECO:0000256" key="2">
    <source>
        <dbReference type="ARBA" id="ARBA00008444"/>
    </source>
</evidence>
<dbReference type="GO" id="GO:0032981">
    <property type="term" value="P:mitochondrial respiratory chain complex I assembly"/>
    <property type="evidence" value="ECO:0007669"/>
    <property type="project" value="InterPro"/>
</dbReference>
<dbReference type="PANTHER" id="PTHR13002">
    <property type="entry name" value="C3ORF1 PROTEIN-RELATED"/>
    <property type="match status" value="1"/>
</dbReference>
<keyword evidence="4" id="KW-1133">Transmembrane helix</keyword>
<protein>
    <recommendedName>
        <fullName evidence="6">Complex I assembly factor TIMMDC1, mitochondrial</fullName>
    </recommendedName>
    <alternativeName>
        <fullName evidence="7">Translocase of inner mitochondrial membrane domain-containing protein 1</fullName>
    </alternativeName>
</protein>
<dbReference type="PANTHER" id="PTHR13002:SF1">
    <property type="entry name" value="COMPLEX I ASSEMBLY FACTOR TIMMDC1, MITOCHONDRIAL"/>
    <property type="match status" value="1"/>
</dbReference>
<dbReference type="GO" id="GO:0016020">
    <property type="term" value="C:membrane"/>
    <property type="evidence" value="ECO:0007669"/>
    <property type="project" value="UniProtKB-SubCell"/>
</dbReference>
<gene>
    <name evidence="9" type="ORF">GSLYS_00005610001</name>
</gene>
<evidence type="ECO:0000313" key="9">
    <source>
        <dbReference type="EMBL" id="CAL1531515.1"/>
    </source>
</evidence>
<reference evidence="9 10" key="1">
    <citation type="submission" date="2024-04" db="EMBL/GenBank/DDBJ databases">
        <authorList>
            <consortium name="Genoscope - CEA"/>
            <person name="William W."/>
        </authorList>
    </citation>
    <scope>NUCLEOTIDE SEQUENCE [LARGE SCALE GENOMIC DNA]</scope>
</reference>
<dbReference type="GO" id="GO:0005739">
    <property type="term" value="C:mitochondrion"/>
    <property type="evidence" value="ECO:0007669"/>
    <property type="project" value="TreeGrafter"/>
</dbReference>
<feature type="region of interest" description="Disordered" evidence="8">
    <location>
        <begin position="1"/>
        <end position="53"/>
    </location>
</feature>
<comment type="similarity">
    <text evidence="2">Belongs to the Tim17/Tim22/Tim23 family.</text>
</comment>
<name>A0AAV2HCH9_LYMST</name>
<evidence type="ECO:0000256" key="6">
    <source>
        <dbReference type="ARBA" id="ARBA00040778"/>
    </source>
</evidence>
<evidence type="ECO:0000256" key="8">
    <source>
        <dbReference type="SAM" id="MobiDB-lite"/>
    </source>
</evidence>
<keyword evidence="5" id="KW-0472">Membrane</keyword>
<dbReference type="Proteomes" id="UP001497497">
    <property type="component" value="Unassembled WGS sequence"/>
</dbReference>
<proteinExistence type="inferred from homology"/>
<evidence type="ECO:0000256" key="4">
    <source>
        <dbReference type="ARBA" id="ARBA00022989"/>
    </source>
</evidence>
<keyword evidence="3" id="KW-0812">Transmembrane</keyword>
<dbReference type="InterPro" id="IPR055299">
    <property type="entry name" value="TIMMDC1"/>
</dbReference>
<organism evidence="9 10">
    <name type="scientific">Lymnaea stagnalis</name>
    <name type="common">Great pond snail</name>
    <name type="synonym">Helix stagnalis</name>
    <dbReference type="NCBI Taxonomy" id="6523"/>
    <lineage>
        <taxon>Eukaryota</taxon>
        <taxon>Metazoa</taxon>
        <taxon>Spiralia</taxon>
        <taxon>Lophotrochozoa</taxon>
        <taxon>Mollusca</taxon>
        <taxon>Gastropoda</taxon>
        <taxon>Heterobranchia</taxon>
        <taxon>Euthyneura</taxon>
        <taxon>Panpulmonata</taxon>
        <taxon>Hygrophila</taxon>
        <taxon>Lymnaeoidea</taxon>
        <taxon>Lymnaeidae</taxon>
        <taxon>Lymnaea</taxon>
    </lineage>
</organism>
<dbReference type="EMBL" id="CAXITT010000091">
    <property type="protein sequence ID" value="CAL1531515.1"/>
    <property type="molecule type" value="Genomic_DNA"/>
</dbReference>
<accession>A0AAV2HCH9</accession>
<sequence length="260" mass="28360">MKMASPNPLPTAKCSSYPREDLYGLQTPSDTYSQSDGLDGHEEDSLPGVRIQSPNRSKKILNSEVGISKISDQETGFQRLQILYSLSSSGFLQEDTQTVNLMLRRTVYLGAFVSVITSISEANERAKANASTAQTVLLDRRYLSEIMKASLKSTVKLTVFATTAFHLSQAIAAYRNKSSVWEYGIATGLGLGLTGVGNGLRHIAKLTATGAIVGVVCGYVTCQVLGSLGMSQEQRNRIRIQEYFRSKSEPSTDSPPESYR</sequence>
<comment type="caution">
    <text evidence="9">The sequence shown here is derived from an EMBL/GenBank/DDBJ whole genome shotgun (WGS) entry which is preliminary data.</text>
</comment>
<dbReference type="AlphaFoldDB" id="A0AAV2HCH9"/>